<dbReference type="EnsemblBacteria" id="CAQ45976">
    <property type="protein sequence ID" value="CAQ45976"/>
    <property type="gene ID" value="Smlt2493"/>
</dbReference>
<organism evidence="1 2">
    <name type="scientific">Stenotrophomonas maltophilia (strain K279a)</name>
    <dbReference type="NCBI Taxonomy" id="522373"/>
    <lineage>
        <taxon>Bacteria</taxon>
        <taxon>Pseudomonadati</taxon>
        <taxon>Pseudomonadota</taxon>
        <taxon>Gammaproteobacteria</taxon>
        <taxon>Lysobacterales</taxon>
        <taxon>Lysobacteraceae</taxon>
        <taxon>Stenotrophomonas</taxon>
        <taxon>Stenotrophomonas maltophilia group</taxon>
    </lineage>
</organism>
<sequence>MYFLTAAHVLDHLTETPLFAGAGGNFIPVLGSFFNSLAPNGNRAEDRFDFAWCRIDESNSRLLEFCKVIPAKSISKNRIDHDKRVYLAVGYPNSKNKVPWQGHKIVPQRATYYSTFKEHKTLFDKLGISHETHLSIAYDRKALDEDYNIVNAINPKGISGGPFFDLGRIVSKDDLGRQTPLDPLLSGLVIEYHKAHKAMLAVKIDTILARIDSTNTP</sequence>
<name>B2FS73_STRMK</name>
<gene>
    <name evidence="1" type="ordered locus">Smlt2493</name>
</gene>
<evidence type="ECO:0000313" key="1">
    <source>
        <dbReference type="EMBL" id="CAQ45976.1"/>
    </source>
</evidence>
<accession>B2FS73</accession>
<dbReference type="EMBL" id="AM743169">
    <property type="protein sequence ID" value="CAQ45976.1"/>
    <property type="molecule type" value="Genomic_DNA"/>
</dbReference>
<dbReference type="SUPFAM" id="SSF50494">
    <property type="entry name" value="Trypsin-like serine proteases"/>
    <property type="match status" value="1"/>
</dbReference>
<protein>
    <recommendedName>
        <fullName evidence="3">Trypsin-like peptidase domain-containing protein</fullName>
    </recommendedName>
</protein>
<dbReference type="AlphaFoldDB" id="B2FS73"/>
<dbReference type="KEGG" id="sml:Smlt2493"/>
<dbReference type="InterPro" id="IPR009003">
    <property type="entry name" value="Peptidase_S1_PA"/>
</dbReference>
<proteinExistence type="predicted"/>
<reference evidence="1 2" key="1">
    <citation type="journal article" date="2008" name="Genome Biol.">
        <title>The complete genome, comparative and functional analysis of Stenotrophomonas maltophilia reveals an organism heavily shielded by drug resistance determinants.</title>
        <authorList>
            <person name="Crossman L.C."/>
            <person name="Gould V.C."/>
            <person name="Dow J.M."/>
            <person name="Vernikos G.S."/>
            <person name="Okazaki A."/>
            <person name="Sebaihia M."/>
            <person name="Saunders D."/>
            <person name="Arrowsmith C."/>
            <person name="Carver T."/>
            <person name="Peters N."/>
            <person name="Adlem E."/>
            <person name="Kerhornou A."/>
            <person name="Lord A."/>
            <person name="Murphy L."/>
            <person name="Seeger K."/>
            <person name="Squares R."/>
            <person name="Rutter S."/>
            <person name="Quail M.A."/>
            <person name="Rajandream M.A."/>
            <person name="Harris D."/>
            <person name="Churcher C."/>
            <person name="Bentley S.D."/>
            <person name="Parkhill J."/>
            <person name="Thomson N.R."/>
            <person name="Avison M.B."/>
        </authorList>
    </citation>
    <scope>NUCLEOTIDE SEQUENCE [LARGE SCALE GENOMIC DNA]</scope>
    <source>
        <strain evidence="1 2">K279a</strain>
    </source>
</reference>
<dbReference type="HOGENOM" id="CLU_1271702_0_0_6"/>
<dbReference type="Proteomes" id="UP000008840">
    <property type="component" value="Chromosome"/>
</dbReference>
<evidence type="ECO:0000313" key="2">
    <source>
        <dbReference type="Proteomes" id="UP000008840"/>
    </source>
</evidence>
<keyword evidence="2" id="KW-1185">Reference proteome</keyword>
<evidence type="ECO:0008006" key="3">
    <source>
        <dbReference type="Google" id="ProtNLM"/>
    </source>
</evidence>